<dbReference type="EMBL" id="FRBT01000003">
    <property type="protein sequence ID" value="SHL98709.1"/>
    <property type="molecule type" value="Genomic_DNA"/>
</dbReference>
<accession>A0A1M7F4U7</accession>
<dbReference type="PANTHER" id="PTHR43547">
    <property type="entry name" value="TWO-COMPONENT HISTIDINE KINASE"/>
    <property type="match status" value="1"/>
</dbReference>
<keyword evidence="5" id="KW-0547">Nucleotide-binding</keyword>
<keyword evidence="18" id="KW-1185">Reference proteome</keyword>
<feature type="domain" description="Response regulatory" evidence="16">
    <location>
        <begin position="1109"/>
        <end position="1224"/>
    </location>
</feature>
<dbReference type="InterPro" id="IPR011110">
    <property type="entry name" value="Reg_prop"/>
</dbReference>
<dbReference type="SMART" id="SM00387">
    <property type="entry name" value="HATPase_c"/>
    <property type="match status" value="1"/>
</dbReference>
<keyword evidence="13" id="KW-0472">Membrane</keyword>
<dbReference type="Gene3D" id="1.10.10.60">
    <property type="entry name" value="Homeodomain-like"/>
    <property type="match status" value="1"/>
</dbReference>
<keyword evidence="10" id="KW-0238">DNA-binding</keyword>
<dbReference type="InterPro" id="IPR004358">
    <property type="entry name" value="Sig_transdc_His_kin-like_C"/>
</dbReference>
<keyword evidence="11" id="KW-0804">Transcription</keyword>
<feature type="modified residue" description="4-aspartylphosphate" evidence="12">
    <location>
        <position position="1157"/>
    </location>
</feature>
<feature type="transmembrane region" description="Helical" evidence="13">
    <location>
        <begin position="788"/>
        <end position="808"/>
    </location>
</feature>
<dbReference type="InterPro" id="IPR003661">
    <property type="entry name" value="HisK_dim/P_dom"/>
</dbReference>
<proteinExistence type="predicted"/>
<dbReference type="InterPro" id="IPR015943">
    <property type="entry name" value="WD40/YVTN_repeat-like_dom_sf"/>
</dbReference>
<keyword evidence="7" id="KW-0067">ATP-binding</keyword>
<dbReference type="FunFam" id="2.60.40.10:FF:000791">
    <property type="entry name" value="Two-component system sensor histidine kinase/response regulator"/>
    <property type="match status" value="1"/>
</dbReference>
<keyword evidence="9" id="KW-0805">Transcription regulation</keyword>
<evidence type="ECO:0000256" key="1">
    <source>
        <dbReference type="ARBA" id="ARBA00000085"/>
    </source>
</evidence>
<dbReference type="Gene3D" id="1.10.287.130">
    <property type="match status" value="1"/>
</dbReference>
<dbReference type="EC" id="2.7.13.3" evidence="2"/>
<keyword evidence="4" id="KW-0808">Transferase</keyword>
<keyword evidence="6" id="KW-0418">Kinase</keyword>
<dbReference type="SUPFAM" id="SSF63829">
    <property type="entry name" value="Calcium-dependent phosphotriesterase"/>
    <property type="match status" value="2"/>
</dbReference>
<dbReference type="PANTHER" id="PTHR43547:SF2">
    <property type="entry name" value="HYBRID SIGNAL TRANSDUCTION HISTIDINE KINASE C"/>
    <property type="match status" value="1"/>
</dbReference>
<evidence type="ECO:0000256" key="4">
    <source>
        <dbReference type="ARBA" id="ARBA00022679"/>
    </source>
</evidence>
<dbReference type="GO" id="GO:0005524">
    <property type="term" value="F:ATP binding"/>
    <property type="evidence" value="ECO:0007669"/>
    <property type="project" value="UniProtKB-KW"/>
</dbReference>
<keyword evidence="3 12" id="KW-0597">Phosphoprotein</keyword>
<dbReference type="SMART" id="SM00448">
    <property type="entry name" value="REC"/>
    <property type="match status" value="1"/>
</dbReference>
<dbReference type="InterPro" id="IPR036097">
    <property type="entry name" value="HisK_dim/P_sf"/>
</dbReference>
<dbReference type="InterPro" id="IPR011123">
    <property type="entry name" value="Y_Y_Y"/>
</dbReference>
<dbReference type="SUPFAM" id="SSF55874">
    <property type="entry name" value="ATPase domain of HSP90 chaperone/DNA topoisomerase II/histidine kinase"/>
    <property type="match status" value="1"/>
</dbReference>
<dbReference type="Gene3D" id="2.60.40.10">
    <property type="entry name" value="Immunoglobulins"/>
    <property type="match status" value="1"/>
</dbReference>
<dbReference type="PRINTS" id="PR00344">
    <property type="entry name" value="BCTRLSENSOR"/>
</dbReference>
<dbReference type="InterPro" id="IPR013783">
    <property type="entry name" value="Ig-like_fold"/>
</dbReference>
<evidence type="ECO:0000256" key="9">
    <source>
        <dbReference type="ARBA" id="ARBA00023015"/>
    </source>
</evidence>
<dbReference type="Proteomes" id="UP000184028">
    <property type="component" value="Unassembled WGS sequence"/>
</dbReference>
<dbReference type="PROSITE" id="PS01124">
    <property type="entry name" value="HTH_ARAC_FAMILY_2"/>
    <property type="match status" value="1"/>
</dbReference>
<dbReference type="Pfam" id="PF07495">
    <property type="entry name" value="Y_Y_Y"/>
    <property type="match status" value="1"/>
</dbReference>
<evidence type="ECO:0000259" key="15">
    <source>
        <dbReference type="PROSITE" id="PS50109"/>
    </source>
</evidence>
<dbReference type="InterPro" id="IPR001789">
    <property type="entry name" value="Sig_transdc_resp-reg_receiver"/>
</dbReference>
<dbReference type="Gene3D" id="3.30.565.10">
    <property type="entry name" value="Histidine kinase-like ATPase, C-terminal domain"/>
    <property type="match status" value="1"/>
</dbReference>
<evidence type="ECO:0000313" key="17">
    <source>
        <dbReference type="EMBL" id="SHL98709.1"/>
    </source>
</evidence>
<dbReference type="STRING" id="946677.SAMN05444484_103211"/>
<dbReference type="InterPro" id="IPR003594">
    <property type="entry name" value="HATPase_dom"/>
</dbReference>
<dbReference type="SUPFAM" id="SSF47384">
    <property type="entry name" value="Homodimeric domain of signal transducing histidine kinase"/>
    <property type="match status" value="1"/>
</dbReference>
<dbReference type="GO" id="GO:0003700">
    <property type="term" value="F:DNA-binding transcription factor activity"/>
    <property type="evidence" value="ECO:0007669"/>
    <property type="project" value="InterPro"/>
</dbReference>
<dbReference type="Pfam" id="PF00072">
    <property type="entry name" value="Response_reg"/>
    <property type="match status" value="1"/>
</dbReference>
<dbReference type="OrthoDB" id="1522078at2"/>
<dbReference type="InterPro" id="IPR036890">
    <property type="entry name" value="HATPase_C_sf"/>
</dbReference>
<keyword evidence="13" id="KW-0812">Transmembrane</keyword>
<comment type="catalytic activity">
    <reaction evidence="1">
        <text>ATP + protein L-histidine = ADP + protein N-phospho-L-histidine.</text>
        <dbReference type="EC" id="2.7.13.3"/>
    </reaction>
</comment>
<dbReference type="SUPFAM" id="SSF101898">
    <property type="entry name" value="NHL repeat"/>
    <property type="match status" value="1"/>
</dbReference>
<dbReference type="PROSITE" id="PS50109">
    <property type="entry name" value="HIS_KIN"/>
    <property type="match status" value="1"/>
</dbReference>
<feature type="domain" description="Histidine kinase" evidence="15">
    <location>
        <begin position="842"/>
        <end position="1062"/>
    </location>
</feature>
<dbReference type="SUPFAM" id="SSF46689">
    <property type="entry name" value="Homeodomain-like"/>
    <property type="match status" value="1"/>
</dbReference>
<dbReference type="GO" id="GO:0000155">
    <property type="term" value="F:phosphorelay sensor kinase activity"/>
    <property type="evidence" value="ECO:0007669"/>
    <property type="project" value="InterPro"/>
</dbReference>
<dbReference type="InterPro" id="IPR009057">
    <property type="entry name" value="Homeodomain-like_sf"/>
</dbReference>
<dbReference type="Pfam" id="PF07494">
    <property type="entry name" value="Reg_prop"/>
    <property type="match status" value="6"/>
</dbReference>
<dbReference type="Gene3D" id="2.130.10.10">
    <property type="entry name" value="YVTN repeat-like/Quinoprotein amine dehydrogenase"/>
    <property type="match status" value="2"/>
</dbReference>
<evidence type="ECO:0000256" key="12">
    <source>
        <dbReference type="PROSITE-ProRule" id="PRU00169"/>
    </source>
</evidence>
<evidence type="ECO:0000256" key="7">
    <source>
        <dbReference type="ARBA" id="ARBA00022840"/>
    </source>
</evidence>
<dbReference type="GO" id="GO:0043565">
    <property type="term" value="F:sequence-specific DNA binding"/>
    <property type="evidence" value="ECO:0007669"/>
    <property type="project" value="InterPro"/>
</dbReference>
<dbReference type="InterPro" id="IPR011006">
    <property type="entry name" value="CheY-like_superfamily"/>
</dbReference>
<dbReference type="SMART" id="SM00388">
    <property type="entry name" value="HisKA"/>
    <property type="match status" value="1"/>
</dbReference>
<name>A0A1M7F4U7_9FLAO</name>
<evidence type="ECO:0000256" key="3">
    <source>
        <dbReference type="ARBA" id="ARBA00022553"/>
    </source>
</evidence>
<dbReference type="CDD" id="cd00082">
    <property type="entry name" value="HisKA"/>
    <property type="match status" value="1"/>
</dbReference>
<dbReference type="FunFam" id="1.10.287.130:FF:000045">
    <property type="entry name" value="Two-component system sensor histidine kinase/response regulator"/>
    <property type="match status" value="1"/>
</dbReference>
<dbReference type="Pfam" id="PF12833">
    <property type="entry name" value="HTH_18"/>
    <property type="match status" value="1"/>
</dbReference>
<evidence type="ECO:0000256" key="8">
    <source>
        <dbReference type="ARBA" id="ARBA00023012"/>
    </source>
</evidence>
<evidence type="ECO:0000256" key="2">
    <source>
        <dbReference type="ARBA" id="ARBA00012438"/>
    </source>
</evidence>
<dbReference type="FunFam" id="3.30.565.10:FF:000037">
    <property type="entry name" value="Hybrid sensor histidine kinase/response regulator"/>
    <property type="match status" value="1"/>
</dbReference>
<evidence type="ECO:0000313" key="18">
    <source>
        <dbReference type="Proteomes" id="UP000184028"/>
    </source>
</evidence>
<evidence type="ECO:0000256" key="10">
    <source>
        <dbReference type="ARBA" id="ARBA00023125"/>
    </source>
</evidence>
<dbReference type="SMART" id="SM00342">
    <property type="entry name" value="HTH_ARAC"/>
    <property type="match status" value="1"/>
</dbReference>
<dbReference type="InterPro" id="IPR005467">
    <property type="entry name" value="His_kinase_dom"/>
</dbReference>
<protein>
    <recommendedName>
        <fullName evidence="2">histidine kinase</fullName>
        <ecNumber evidence="2">2.7.13.3</ecNumber>
    </recommendedName>
</protein>
<sequence length="1363" mass="154828">MKYKIAFLVILFVFGNVSSQNKYHLKNISTTDGLSQSSVIAIHQDKFGQMWFGTRDGLNKYDGSKFTIFRNDVTNKHSISNNDILSIEEDNTGKIWVGTYNGLNCYDPVKNTFTRYLHTKNNHTISSNAIWSIKEIGEEMWFGTSKGLTVYNKKSNQFISVFHSDTDPTTVPSNNIITILKTKKGEIWIGTTKGLCLLTSRKNGKYVFKDYPLNAVDQLNVQAIAEDDSGNLWVGTKNKGLLKFDKTTNAFVSFLSPENYREINTDIRSLAIDNQGSLWIGAYDGIYILGKDKSIQKINNSNNSNGIDKVKSVFIDRKGSVWIGCYYKGVNIWDISNVNFSNYNQNSKKIPMSFDVVSSIIADKNQNVYFGTEGGGVTIFNRNTEAISYINSKSGQTVKNDIKSMCLANDILWIGTFSKGLSAYNINSKRIEDQRISGELNTLLKESGVYSIKAEGNDILWIGTFGKGLIRYNMAAKTFEIIGYDNTKPNYLTNNIVRTILVDQKKGVWVGTQNGLNYIPLNTLTPTTYSIKHYFFDSVSLSGDDILTLFQDSQKKIWVGTKAKGLHYFDGKKFNKIKLKAGNTVITSIHSILEDDDQNLWISTNQGIIKYSTTLKTVVIYDQKDGLASNEFNDNSALKLDSNKFYFGSPSGATFFDAKKINLNQYAPQVLITNLKIKNETIHPNDSVGILEKSIGYTKTITLDYDKANFSIDFAIPNYIRSKNNEYSYRLTGLENNWTTTKNTEAIFAIQNPGTYTFEVKGSNNDGVWNKVPTTLTVIVKPAPWRSIWAFIFYGIVIGLALYGLIWIMKSKARLKQKLELEYLETKRIEENNLAKLDFFTNISHEFRTPLTLILGPLQQILANYNGTNEMYKKLLVIEGSANHLLSLINRLMDFRKLENHQVTLESAEGNIVKFTKEIFLSFIEYAKDGGYNYTFESAEDEIPVYFDRYKLERVFYNLISNAFRYTPKGGNIHLKISHDNENLFIAVEDSGVGIAPEHIDKIFDLFFEVPMHNNVQKNYNKGTGIGLSIVKNIVKLHKGSIDVTNKKPEGVVFTVTLPLGRAHLLDSEIITDFKISDDIDQYTAQLETAEVTEPEDIDDFVVNEEKQTILIVEDHKVLRSFMKNLLKEDYNIIEAENGKVAFEKALQHVPNLIISDVIMPEMVGTELCSKIKENLKTSHIPVILLTSRTSLVYKFEGLESGADDYISKPFNLTEFKLRVKNLLNSTERLKNKFSSEDNFIPSEITVSSLDEELLKKAFKIVEENISNEQFDIPFFCTELGVSRTMLFLKIKAWTNFTPNEFIHEIRLKRAAQLLEQNKLNVSEISYKVGFNNPKYFSKCFQKKYGETPTQFADKFFKSSVVF</sequence>
<dbReference type="InterPro" id="IPR018060">
    <property type="entry name" value="HTH_AraC"/>
</dbReference>
<evidence type="ECO:0000256" key="11">
    <source>
        <dbReference type="ARBA" id="ARBA00023163"/>
    </source>
</evidence>
<reference evidence="18" key="1">
    <citation type="submission" date="2016-11" db="EMBL/GenBank/DDBJ databases">
        <authorList>
            <person name="Varghese N."/>
            <person name="Submissions S."/>
        </authorList>
    </citation>
    <scope>NUCLEOTIDE SEQUENCE [LARGE SCALE GENOMIC DNA]</scope>
    <source>
        <strain evidence="18">DSM 24724</strain>
    </source>
</reference>
<evidence type="ECO:0000256" key="13">
    <source>
        <dbReference type="SAM" id="Phobius"/>
    </source>
</evidence>
<evidence type="ECO:0000259" key="14">
    <source>
        <dbReference type="PROSITE" id="PS01124"/>
    </source>
</evidence>
<gene>
    <name evidence="17" type="ORF">SAMN05444484_103211</name>
</gene>
<evidence type="ECO:0000256" key="5">
    <source>
        <dbReference type="ARBA" id="ARBA00022741"/>
    </source>
</evidence>
<evidence type="ECO:0000259" key="16">
    <source>
        <dbReference type="PROSITE" id="PS50110"/>
    </source>
</evidence>
<dbReference type="PROSITE" id="PS50110">
    <property type="entry name" value="RESPONSE_REGULATORY"/>
    <property type="match status" value="1"/>
</dbReference>
<keyword evidence="8" id="KW-0902">Two-component regulatory system</keyword>
<organism evidence="17 18">
    <name type="scientific">Flavobacterium chilense</name>
    <dbReference type="NCBI Taxonomy" id="946677"/>
    <lineage>
        <taxon>Bacteria</taxon>
        <taxon>Pseudomonadati</taxon>
        <taxon>Bacteroidota</taxon>
        <taxon>Flavobacteriia</taxon>
        <taxon>Flavobacteriales</taxon>
        <taxon>Flavobacteriaceae</taxon>
        <taxon>Flavobacterium</taxon>
    </lineage>
</organism>
<evidence type="ECO:0000256" key="6">
    <source>
        <dbReference type="ARBA" id="ARBA00022777"/>
    </source>
</evidence>
<dbReference type="RefSeq" id="WP_068842525.1">
    <property type="nucleotide sequence ID" value="NZ_FRBT01000003.1"/>
</dbReference>
<dbReference type="Gene3D" id="3.40.50.2300">
    <property type="match status" value="1"/>
</dbReference>
<dbReference type="InterPro" id="IPR018062">
    <property type="entry name" value="HTH_AraC-typ_CS"/>
</dbReference>
<feature type="domain" description="HTH araC/xylS-type" evidence="14">
    <location>
        <begin position="1256"/>
        <end position="1355"/>
    </location>
</feature>
<dbReference type="SUPFAM" id="SSF52172">
    <property type="entry name" value="CheY-like"/>
    <property type="match status" value="1"/>
</dbReference>
<dbReference type="PROSITE" id="PS00041">
    <property type="entry name" value="HTH_ARAC_FAMILY_1"/>
    <property type="match status" value="1"/>
</dbReference>
<dbReference type="Pfam" id="PF02518">
    <property type="entry name" value="HATPase_c"/>
    <property type="match status" value="1"/>
</dbReference>
<dbReference type="Pfam" id="PF00512">
    <property type="entry name" value="HisKA"/>
    <property type="match status" value="1"/>
</dbReference>
<keyword evidence="13" id="KW-1133">Transmembrane helix</keyword>